<comment type="similarity">
    <text evidence="2 7">Belongs to the precorrin methyltransferase family.</text>
</comment>
<evidence type="ECO:0000256" key="1">
    <source>
        <dbReference type="ARBA" id="ARBA00004953"/>
    </source>
</evidence>
<dbReference type="EC" id="2.1.1.130" evidence="9"/>
<evidence type="ECO:0000256" key="3">
    <source>
        <dbReference type="ARBA" id="ARBA00022573"/>
    </source>
</evidence>
<dbReference type="GO" id="GO:0009236">
    <property type="term" value="P:cobalamin biosynthetic process"/>
    <property type="evidence" value="ECO:0007669"/>
    <property type="project" value="UniProtKB-UniRule"/>
</dbReference>
<dbReference type="OrthoDB" id="9804789at2"/>
<comment type="caution">
    <text evidence="9">The sequence shown here is derived from an EMBL/GenBank/DDBJ whole genome shotgun (WGS) entry which is preliminary data.</text>
</comment>
<dbReference type="PANTHER" id="PTHR43467:SF2">
    <property type="entry name" value="COBALT-PRECORRIN-2 C(20)-METHYLTRANSFERASE"/>
    <property type="match status" value="1"/>
</dbReference>
<dbReference type="InterPro" id="IPR014777">
    <property type="entry name" value="4pyrrole_Mease_sub1"/>
</dbReference>
<dbReference type="InterPro" id="IPR012382">
    <property type="entry name" value="CobI/CbiL"/>
</dbReference>
<evidence type="ECO:0000313" key="10">
    <source>
        <dbReference type="Proteomes" id="UP001142078"/>
    </source>
</evidence>
<evidence type="ECO:0000256" key="5">
    <source>
        <dbReference type="ARBA" id="ARBA00022679"/>
    </source>
</evidence>
<keyword evidence="5 9" id="KW-0808">Transferase</keyword>
<dbReference type="InterPro" id="IPR003043">
    <property type="entry name" value="Uropor_MeTrfase_CS"/>
</dbReference>
<dbReference type="PANTHER" id="PTHR43467">
    <property type="entry name" value="COBALT-PRECORRIN-2 C(20)-METHYLTRANSFERASE"/>
    <property type="match status" value="1"/>
</dbReference>
<dbReference type="AlphaFoldDB" id="A0A9X2MIM4"/>
<dbReference type="Pfam" id="PF00590">
    <property type="entry name" value="TP_methylase"/>
    <property type="match status" value="1"/>
</dbReference>
<proteinExistence type="inferred from homology"/>
<protein>
    <submittedName>
        <fullName evidence="9">Precorrin-2 C(20)-methyltransferase</fullName>
        <ecNumber evidence="9">2.1.1.130</ecNumber>
    </submittedName>
</protein>
<keyword evidence="6" id="KW-0949">S-adenosyl-L-methionine</keyword>
<gene>
    <name evidence="9" type="primary">cobI</name>
    <name evidence="9" type="ORF">NSA23_06955</name>
</gene>
<dbReference type="CDD" id="cd11645">
    <property type="entry name" value="Precorrin_2_C20_MT"/>
    <property type="match status" value="1"/>
</dbReference>
<accession>A0A9X2MIM4</accession>
<comment type="pathway">
    <text evidence="1">Cofactor biosynthesis; adenosylcobalamin biosynthesis.</text>
</comment>
<dbReference type="InterPro" id="IPR006364">
    <property type="entry name" value="CobI/CbiL/CobIJ_dom"/>
</dbReference>
<name>A0A9X2MIM4_9FIRM</name>
<evidence type="ECO:0000256" key="6">
    <source>
        <dbReference type="ARBA" id="ARBA00022691"/>
    </source>
</evidence>
<evidence type="ECO:0000256" key="4">
    <source>
        <dbReference type="ARBA" id="ARBA00022603"/>
    </source>
</evidence>
<keyword evidence="3" id="KW-0169">Cobalamin biosynthesis</keyword>
<keyword evidence="10" id="KW-1185">Reference proteome</keyword>
<dbReference type="EMBL" id="JANJZL010000003">
    <property type="protein sequence ID" value="MCR2043857.1"/>
    <property type="molecule type" value="Genomic_DNA"/>
</dbReference>
<feature type="domain" description="Tetrapyrrole methylase" evidence="8">
    <location>
        <begin position="3"/>
        <end position="202"/>
    </location>
</feature>
<keyword evidence="4 9" id="KW-0489">Methyltransferase</keyword>
<evidence type="ECO:0000256" key="2">
    <source>
        <dbReference type="ARBA" id="ARBA00005879"/>
    </source>
</evidence>
<organism evidence="9 10">
    <name type="scientific">Anaerosalibacter massiliensis</name>
    <dbReference type="NCBI Taxonomy" id="1347392"/>
    <lineage>
        <taxon>Bacteria</taxon>
        <taxon>Bacillati</taxon>
        <taxon>Bacillota</taxon>
        <taxon>Tissierellia</taxon>
        <taxon>Tissierellales</taxon>
        <taxon>Sporanaerobacteraceae</taxon>
        <taxon>Anaerosalibacter</taxon>
    </lineage>
</organism>
<reference evidence="9" key="1">
    <citation type="submission" date="2022-07" db="EMBL/GenBank/DDBJ databases">
        <title>Enhanced cultured diversity of the mouse gut microbiota enables custom-made synthetic communities.</title>
        <authorList>
            <person name="Afrizal A."/>
        </authorList>
    </citation>
    <scope>NUCLEOTIDE SEQUENCE</scope>
    <source>
        <strain evidence="9">DSM 29482</strain>
    </source>
</reference>
<dbReference type="PROSITE" id="PS00839">
    <property type="entry name" value="SUMT_1"/>
    <property type="match status" value="1"/>
</dbReference>
<dbReference type="RefSeq" id="WP_042680628.1">
    <property type="nucleotide sequence ID" value="NZ_CABKTM010000020.1"/>
</dbReference>
<dbReference type="InterPro" id="IPR035996">
    <property type="entry name" value="4pyrrol_Methylase_sf"/>
</dbReference>
<dbReference type="InterPro" id="IPR014776">
    <property type="entry name" value="4pyrrole_Mease_sub2"/>
</dbReference>
<dbReference type="GO" id="GO:0030788">
    <property type="term" value="F:precorrin-2 C20-methyltransferase activity"/>
    <property type="evidence" value="ECO:0007669"/>
    <property type="project" value="UniProtKB-EC"/>
</dbReference>
<dbReference type="Gene3D" id="3.40.1010.10">
    <property type="entry name" value="Cobalt-precorrin-4 Transmethylase, Domain 1"/>
    <property type="match status" value="1"/>
</dbReference>
<dbReference type="Proteomes" id="UP001142078">
    <property type="component" value="Unassembled WGS sequence"/>
</dbReference>
<dbReference type="InterPro" id="IPR000878">
    <property type="entry name" value="4pyrrol_Mease"/>
</dbReference>
<dbReference type="GO" id="GO:0032259">
    <property type="term" value="P:methylation"/>
    <property type="evidence" value="ECO:0007669"/>
    <property type="project" value="UniProtKB-KW"/>
</dbReference>
<evidence type="ECO:0000313" key="9">
    <source>
        <dbReference type="EMBL" id="MCR2043857.1"/>
    </source>
</evidence>
<sequence length="221" mass="24857">MKKLFGVGTGPGDKEYLTLKAVKAMENADVIFAPNNNGKNMALDTAKDFIEEKKIVLIDFPMGKVKKKDYKKAAELIKKEISDGKSGVFLTIGDPMIYSTFIYLMENIEELGVEVEVVPGITSFLAGAAKIKIPITVKGDRFLLVDDIVDEDVLAETDSICILKTTKNKEDVINLLEKNRFSYTYIKRCSLEGEKVLKNKEEILEDKDYISFILGRRKEND</sequence>
<dbReference type="Gene3D" id="3.30.950.10">
    <property type="entry name" value="Methyltransferase, Cobalt-precorrin-4 Transmethylase, Domain 2"/>
    <property type="match status" value="1"/>
</dbReference>
<dbReference type="SUPFAM" id="SSF53790">
    <property type="entry name" value="Tetrapyrrole methylase"/>
    <property type="match status" value="1"/>
</dbReference>
<dbReference type="NCBIfam" id="TIGR01467">
    <property type="entry name" value="cobI_cbiL"/>
    <property type="match status" value="1"/>
</dbReference>
<dbReference type="PIRSF" id="PIRSF036427">
    <property type="entry name" value="Precrrn-2_mtase"/>
    <property type="match status" value="1"/>
</dbReference>
<evidence type="ECO:0000259" key="8">
    <source>
        <dbReference type="Pfam" id="PF00590"/>
    </source>
</evidence>
<evidence type="ECO:0000256" key="7">
    <source>
        <dbReference type="PIRNR" id="PIRNR036427"/>
    </source>
</evidence>